<evidence type="ECO:0000313" key="1">
    <source>
        <dbReference type="EMBL" id="VDP29393.1"/>
    </source>
</evidence>
<protein>
    <submittedName>
        <fullName evidence="1">Uncharacterized protein</fullName>
    </submittedName>
</protein>
<accession>A0A183MS26</accession>
<dbReference type="Proteomes" id="UP000277204">
    <property type="component" value="Unassembled WGS sequence"/>
</dbReference>
<reference evidence="1 2" key="1">
    <citation type="submission" date="2018-11" db="EMBL/GenBank/DDBJ databases">
        <authorList>
            <consortium name="Pathogen Informatics"/>
        </authorList>
    </citation>
    <scope>NUCLEOTIDE SEQUENCE [LARGE SCALE GENOMIC DNA]</scope>
    <source>
        <strain evidence="1 2">Zambia</strain>
    </source>
</reference>
<name>A0A183MS26_9TREM</name>
<dbReference type="EMBL" id="UZAI01017777">
    <property type="protein sequence ID" value="VDP29393.1"/>
    <property type="molecule type" value="Genomic_DNA"/>
</dbReference>
<organism evidence="1 2">
    <name type="scientific">Schistosoma margrebowiei</name>
    <dbReference type="NCBI Taxonomy" id="48269"/>
    <lineage>
        <taxon>Eukaryota</taxon>
        <taxon>Metazoa</taxon>
        <taxon>Spiralia</taxon>
        <taxon>Lophotrochozoa</taxon>
        <taxon>Platyhelminthes</taxon>
        <taxon>Trematoda</taxon>
        <taxon>Digenea</taxon>
        <taxon>Strigeidida</taxon>
        <taxon>Schistosomatoidea</taxon>
        <taxon>Schistosomatidae</taxon>
        <taxon>Schistosoma</taxon>
    </lineage>
</organism>
<gene>
    <name evidence="1" type="ORF">SMRZ_LOCUS18851</name>
</gene>
<dbReference type="AlphaFoldDB" id="A0A183MS26"/>
<proteinExistence type="predicted"/>
<keyword evidence="2" id="KW-1185">Reference proteome</keyword>
<evidence type="ECO:0000313" key="2">
    <source>
        <dbReference type="Proteomes" id="UP000277204"/>
    </source>
</evidence>
<sequence length="89" mass="9827">MKNNSTLSLFKFFKPNIDSPVPLTKNSQGIYEELSSSISNSQHPRMGSLCPVIPNIDTSVGRTTTLGSKNFKFLNEIMDSIMPVSTMKS</sequence>